<dbReference type="EC" id="4.2.1.96" evidence="4"/>
<dbReference type="OrthoDB" id="5294615at2"/>
<dbReference type="SUPFAM" id="SSF55248">
    <property type="entry name" value="PCD-like"/>
    <property type="match status" value="1"/>
</dbReference>
<comment type="similarity">
    <text evidence="2 4">Belongs to the pterin-4-alpha-carbinolamine dehydratase family.</text>
</comment>
<evidence type="ECO:0000256" key="3">
    <source>
        <dbReference type="ARBA" id="ARBA00023239"/>
    </source>
</evidence>
<keyword evidence="6" id="KW-1185">Reference proteome</keyword>
<evidence type="ECO:0000256" key="4">
    <source>
        <dbReference type="HAMAP-Rule" id="MF_00434"/>
    </source>
</evidence>
<reference evidence="6" key="1">
    <citation type="submission" date="2016-02" db="EMBL/GenBank/DDBJ databases">
        <authorList>
            <person name="Rodrigo-Torres Lidia"/>
            <person name="Arahal R.David."/>
        </authorList>
    </citation>
    <scope>NUCLEOTIDE SEQUENCE [LARGE SCALE GENOMIC DNA]</scope>
    <source>
        <strain evidence="6">CECT 9029</strain>
    </source>
</reference>
<proteinExistence type="inferred from homology"/>
<dbReference type="Gene3D" id="3.30.1360.20">
    <property type="entry name" value="Transcriptional coactivator/pterin dehydratase"/>
    <property type="match status" value="1"/>
</dbReference>
<evidence type="ECO:0000256" key="2">
    <source>
        <dbReference type="ARBA" id="ARBA00006472"/>
    </source>
</evidence>
<gene>
    <name evidence="5" type="ORF">GCE9029_03120</name>
</gene>
<dbReference type="STRING" id="1796497.GCE9029_03120"/>
<evidence type="ECO:0000313" key="5">
    <source>
        <dbReference type="EMBL" id="CZF82256.1"/>
    </source>
</evidence>
<name>A0A128F7H9_9GAMM</name>
<dbReference type="GO" id="GO:0006729">
    <property type="term" value="P:tetrahydrobiopterin biosynthetic process"/>
    <property type="evidence" value="ECO:0007669"/>
    <property type="project" value="InterPro"/>
</dbReference>
<dbReference type="InterPro" id="IPR036428">
    <property type="entry name" value="PCD_sf"/>
</dbReference>
<dbReference type="InterPro" id="IPR050376">
    <property type="entry name" value="Pterin-4-alpha-carb_dehyd"/>
</dbReference>
<dbReference type="RefSeq" id="WP_062664492.1">
    <property type="nucleotide sequence ID" value="NZ_FIZX01000002.1"/>
</dbReference>
<evidence type="ECO:0000256" key="1">
    <source>
        <dbReference type="ARBA" id="ARBA00001554"/>
    </source>
</evidence>
<dbReference type="GO" id="GO:0008124">
    <property type="term" value="F:4-alpha-hydroxytetrahydrobiopterin dehydratase activity"/>
    <property type="evidence" value="ECO:0007669"/>
    <property type="project" value="UniProtKB-UniRule"/>
</dbReference>
<protein>
    <recommendedName>
        <fullName evidence="4">Putative pterin-4-alpha-carbinolamine dehydratase</fullName>
        <shortName evidence="4">PHS</shortName>
        <ecNumber evidence="4">4.2.1.96</ecNumber>
    </recommendedName>
    <alternativeName>
        <fullName evidence="4">4-alpha-hydroxy-tetrahydropterin dehydratase</fullName>
    </alternativeName>
    <alternativeName>
        <fullName evidence="4">Pterin carbinolamine dehydratase</fullName>
        <shortName evidence="4">PCD</shortName>
    </alternativeName>
</protein>
<dbReference type="AlphaFoldDB" id="A0A128F7H9"/>
<dbReference type="PANTHER" id="PTHR42805:SF1">
    <property type="entry name" value="PTERIN-4-ALPHA-CARBINOLAMINE DEHYDRATASE-RELATED"/>
    <property type="match status" value="1"/>
</dbReference>
<dbReference type="InterPro" id="IPR001533">
    <property type="entry name" value="Pterin_deHydtase"/>
</dbReference>
<dbReference type="PANTHER" id="PTHR42805">
    <property type="entry name" value="PTERIN-4-ALPHA-CARBINOLAMINE DEHYDRATASE-RELATED"/>
    <property type="match status" value="1"/>
</dbReference>
<sequence length="113" mass="12811">MEQLSELQCEACRADAPMVSGDEAANLMTTLPEWQLLDVDGINQLHRVYKFRNFKLAWAFADKVAELAEAEGHHPAILLEWGSCSVTWWTHKIKGLHKNDFICAAKTDLLLDE</sequence>
<organism evidence="5 6">
    <name type="scientific">Grimontia celer</name>
    <dbReference type="NCBI Taxonomy" id="1796497"/>
    <lineage>
        <taxon>Bacteria</taxon>
        <taxon>Pseudomonadati</taxon>
        <taxon>Pseudomonadota</taxon>
        <taxon>Gammaproteobacteria</taxon>
        <taxon>Vibrionales</taxon>
        <taxon>Vibrionaceae</taxon>
        <taxon>Grimontia</taxon>
    </lineage>
</organism>
<evidence type="ECO:0000313" key="6">
    <source>
        <dbReference type="Proteomes" id="UP000071641"/>
    </source>
</evidence>
<dbReference type="NCBIfam" id="NF002016">
    <property type="entry name" value="PRK00823.1-1"/>
    <property type="match status" value="1"/>
</dbReference>
<dbReference type="EMBL" id="FIZX01000002">
    <property type="protein sequence ID" value="CZF82256.1"/>
    <property type="molecule type" value="Genomic_DNA"/>
</dbReference>
<dbReference type="HAMAP" id="MF_00434">
    <property type="entry name" value="Pterin_4_alpha"/>
    <property type="match status" value="1"/>
</dbReference>
<accession>A0A128F7H9</accession>
<dbReference type="Pfam" id="PF01329">
    <property type="entry name" value="Pterin_4a"/>
    <property type="match status" value="1"/>
</dbReference>
<dbReference type="Proteomes" id="UP000071641">
    <property type="component" value="Unassembled WGS sequence"/>
</dbReference>
<dbReference type="CDD" id="cd00913">
    <property type="entry name" value="PCD_DCoH_subfamily_a"/>
    <property type="match status" value="1"/>
</dbReference>
<keyword evidence="3 4" id="KW-0456">Lyase</keyword>
<comment type="catalytic activity">
    <reaction evidence="1 4">
        <text>(4aS,6R)-4a-hydroxy-L-erythro-5,6,7,8-tetrahydrobiopterin = (6R)-L-erythro-6,7-dihydrobiopterin + H2O</text>
        <dbReference type="Rhea" id="RHEA:11920"/>
        <dbReference type="ChEBI" id="CHEBI:15377"/>
        <dbReference type="ChEBI" id="CHEBI:15642"/>
        <dbReference type="ChEBI" id="CHEBI:43120"/>
        <dbReference type="EC" id="4.2.1.96"/>
    </reaction>
</comment>